<feature type="transmembrane region" description="Helical" evidence="9">
    <location>
        <begin position="357"/>
        <end position="377"/>
    </location>
</feature>
<keyword evidence="5" id="KW-0029">Amino-acid transport</keyword>
<keyword evidence="6 9" id="KW-1133">Transmembrane helix</keyword>
<protein>
    <recommendedName>
        <fullName evidence="10">Amino acid transporter transmembrane domain-containing protein</fullName>
    </recommendedName>
</protein>
<organism evidence="11 12">
    <name type="scientific">Linderina pennispora</name>
    <dbReference type="NCBI Taxonomy" id="61395"/>
    <lineage>
        <taxon>Eukaryota</taxon>
        <taxon>Fungi</taxon>
        <taxon>Fungi incertae sedis</taxon>
        <taxon>Zoopagomycota</taxon>
        <taxon>Kickxellomycotina</taxon>
        <taxon>Kickxellomycetes</taxon>
        <taxon>Kickxellales</taxon>
        <taxon>Kickxellaceae</taxon>
        <taxon>Linderina</taxon>
    </lineage>
</organism>
<feature type="transmembrane region" description="Helical" evidence="9">
    <location>
        <begin position="197"/>
        <end position="216"/>
    </location>
</feature>
<dbReference type="InterPro" id="IPR013057">
    <property type="entry name" value="AA_transpt_TM"/>
</dbReference>
<dbReference type="PANTHER" id="PTHR22950:SF692">
    <property type="entry name" value="TRANSMEMBRANE AMINO ACID TRANSPORTER FAMILY PROTEIN"/>
    <property type="match status" value="1"/>
</dbReference>
<comment type="similarity">
    <text evidence="2">Belongs to the amino acid/polyamine transporter 2 family.</text>
</comment>
<evidence type="ECO:0000256" key="2">
    <source>
        <dbReference type="ARBA" id="ARBA00008066"/>
    </source>
</evidence>
<dbReference type="Proteomes" id="UP000193922">
    <property type="component" value="Unassembled WGS sequence"/>
</dbReference>
<keyword evidence="12" id="KW-1185">Reference proteome</keyword>
<evidence type="ECO:0000259" key="10">
    <source>
        <dbReference type="Pfam" id="PF01490"/>
    </source>
</evidence>
<evidence type="ECO:0000256" key="7">
    <source>
        <dbReference type="ARBA" id="ARBA00023136"/>
    </source>
</evidence>
<evidence type="ECO:0000256" key="1">
    <source>
        <dbReference type="ARBA" id="ARBA00004141"/>
    </source>
</evidence>
<evidence type="ECO:0000256" key="4">
    <source>
        <dbReference type="ARBA" id="ARBA00022692"/>
    </source>
</evidence>
<feature type="domain" description="Amino acid transporter transmembrane" evidence="10">
    <location>
        <begin position="48"/>
        <end position="434"/>
    </location>
</feature>
<evidence type="ECO:0000256" key="3">
    <source>
        <dbReference type="ARBA" id="ARBA00022448"/>
    </source>
</evidence>
<dbReference type="AlphaFoldDB" id="A0A1Y1VZB4"/>
<keyword evidence="7 9" id="KW-0472">Membrane</keyword>
<feature type="transmembrane region" description="Helical" evidence="9">
    <location>
        <begin position="414"/>
        <end position="434"/>
    </location>
</feature>
<feature type="transmembrane region" description="Helical" evidence="9">
    <location>
        <begin position="236"/>
        <end position="256"/>
    </location>
</feature>
<dbReference type="STRING" id="61395.A0A1Y1VZB4"/>
<proteinExistence type="inferred from homology"/>
<evidence type="ECO:0000313" key="11">
    <source>
        <dbReference type="EMBL" id="ORX66593.1"/>
    </source>
</evidence>
<reference evidence="11 12" key="1">
    <citation type="submission" date="2016-07" db="EMBL/GenBank/DDBJ databases">
        <title>Pervasive Adenine N6-methylation of Active Genes in Fungi.</title>
        <authorList>
            <consortium name="DOE Joint Genome Institute"/>
            <person name="Mondo S.J."/>
            <person name="Dannebaum R.O."/>
            <person name="Kuo R.C."/>
            <person name="Labutti K."/>
            <person name="Haridas S."/>
            <person name="Kuo A."/>
            <person name="Salamov A."/>
            <person name="Ahrendt S.R."/>
            <person name="Lipzen A."/>
            <person name="Sullivan W."/>
            <person name="Andreopoulos W.B."/>
            <person name="Clum A."/>
            <person name="Lindquist E."/>
            <person name="Daum C."/>
            <person name="Ramamoorthy G.K."/>
            <person name="Gryganskyi A."/>
            <person name="Culley D."/>
            <person name="Magnuson J.K."/>
            <person name="James T.Y."/>
            <person name="O'Malley M.A."/>
            <person name="Stajich J.E."/>
            <person name="Spatafora J.W."/>
            <person name="Visel A."/>
            <person name="Grigoriev I.V."/>
        </authorList>
    </citation>
    <scope>NUCLEOTIDE SEQUENCE [LARGE SCALE GENOMIC DNA]</scope>
    <source>
        <strain evidence="11 12">ATCC 12442</strain>
    </source>
</reference>
<feature type="transmembrane region" description="Helical" evidence="9">
    <location>
        <begin position="50"/>
        <end position="72"/>
    </location>
</feature>
<keyword evidence="3" id="KW-0813">Transport</keyword>
<accession>A0A1Y1VZB4</accession>
<evidence type="ECO:0000256" key="5">
    <source>
        <dbReference type="ARBA" id="ARBA00022970"/>
    </source>
</evidence>
<evidence type="ECO:0000256" key="8">
    <source>
        <dbReference type="SAM" id="MobiDB-lite"/>
    </source>
</evidence>
<feature type="transmembrane region" description="Helical" evidence="9">
    <location>
        <begin position="268"/>
        <end position="292"/>
    </location>
</feature>
<evidence type="ECO:0000313" key="12">
    <source>
        <dbReference type="Proteomes" id="UP000193922"/>
    </source>
</evidence>
<feature type="transmembrane region" description="Helical" evidence="9">
    <location>
        <begin position="128"/>
        <end position="151"/>
    </location>
</feature>
<feature type="transmembrane region" description="Helical" evidence="9">
    <location>
        <begin position="312"/>
        <end position="336"/>
    </location>
</feature>
<keyword evidence="4 9" id="KW-0812">Transmembrane</keyword>
<feature type="transmembrane region" description="Helical" evidence="9">
    <location>
        <begin position="171"/>
        <end position="190"/>
    </location>
</feature>
<feature type="compositionally biased region" description="Basic and acidic residues" evidence="8">
    <location>
        <begin position="18"/>
        <end position="28"/>
    </location>
</feature>
<gene>
    <name evidence="11" type="ORF">DL89DRAFT_249366</name>
</gene>
<comment type="caution">
    <text evidence="11">The sequence shown here is derived from an EMBL/GenBank/DDBJ whole genome shotgun (WGS) entry which is preliminary data.</text>
</comment>
<dbReference type="EMBL" id="MCFD01000015">
    <property type="protein sequence ID" value="ORX66593.1"/>
    <property type="molecule type" value="Genomic_DNA"/>
</dbReference>
<dbReference type="GO" id="GO:0015179">
    <property type="term" value="F:L-amino acid transmembrane transporter activity"/>
    <property type="evidence" value="ECO:0007669"/>
    <property type="project" value="TreeGrafter"/>
</dbReference>
<name>A0A1Y1VZB4_9FUNG</name>
<evidence type="ECO:0000256" key="6">
    <source>
        <dbReference type="ARBA" id="ARBA00022989"/>
    </source>
</evidence>
<dbReference type="OrthoDB" id="40134at2759"/>
<feature type="transmembrane region" description="Helical" evidence="9">
    <location>
        <begin position="383"/>
        <end position="402"/>
    </location>
</feature>
<sequence length="449" mass="48953">MAKQEESTSVSSSVSYPAEKEAVGEHANGDGTSQADDGDKYNHAVKRSGSWIGAVYNIMCISVGTGTMNLPAVVRRSGWFGVILMALMALIGWFVGILFRRAMYSRPGKRFFSFSHVTQAAFGRYGKIGFWFATIVTYVTCCGTVISWIIICGTQISRLLGFANVHLSEKICMTIIAIIMWVPFAILKMVSEITISSLFGVLTALFTVITLGVMSIKHRPNFSEPPTHQFIIGSGIPSALASIAFMYSSAIFFPHIEGNLKKPHQFSWALGLANILVCGCYTIAAATGYSAFGSQTVSPILNNLPNMAIINAANIIIIIHVIFASPIALVTTNLELEMALGVMPEIIGKKKELFWRLVMRTVTIGILLGVSIAIPYFGQFIDLISALSCTVAFFMVPIFCYVKLIGWRNIPKWELALCFILVIIGMIACVWGLIDAVKGLRTAIQNGRG</sequence>
<dbReference type="GeneID" id="63801807"/>
<evidence type="ECO:0000256" key="9">
    <source>
        <dbReference type="SAM" id="Phobius"/>
    </source>
</evidence>
<dbReference type="PANTHER" id="PTHR22950">
    <property type="entry name" value="AMINO ACID TRANSPORTER"/>
    <property type="match status" value="1"/>
</dbReference>
<feature type="region of interest" description="Disordered" evidence="8">
    <location>
        <begin position="1"/>
        <end position="40"/>
    </location>
</feature>
<dbReference type="Pfam" id="PF01490">
    <property type="entry name" value="Aa_trans"/>
    <property type="match status" value="1"/>
</dbReference>
<comment type="subcellular location">
    <subcellularLocation>
        <location evidence="1">Membrane</location>
        <topology evidence="1">Multi-pass membrane protein</topology>
    </subcellularLocation>
</comment>
<dbReference type="RefSeq" id="XP_040740581.1">
    <property type="nucleotide sequence ID" value="XM_040885159.1"/>
</dbReference>
<feature type="transmembrane region" description="Helical" evidence="9">
    <location>
        <begin position="78"/>
        <end position="99"/>
    </location>
</feature>
<dbReference type="GO" id="GO:0005774">
    <property type="term" value="C:vacuolar membrane"/>
    <property type="evidence" value="ECO:0007669"/>
    <property type="project" value="TreeGrafter"/>
</dbReference>